<evidence type="ECO:0000313" key="7">
    <source>
        <dbReference type="Proteomes" id="UP000729402"/>
    </source>
</evidence>
<dbReference type="OrthoDB" id="10264446at2759"/>
<keyword evidence="7" id="KW-1185">Reference proteome</keyword>
<evidence type="ECO:0000256" key="3">
    <source>
        <dbReference type="ARBA" id="ARBA00022490"/>
    </source>
</evidence>
<feature type="compositionally biased region" description="Polar residues" evidence="5">
    <location>
        <begin position="517"/>
        <end position="530"/>
    </location>
</feature>
<dbReference type="PIRSF" id="PIRSF028043">
    <property type="entry name" value="PP2A_B56"/>
    <property type="match status" value="1"/>
</dbReference>
<accession>A0A8J5R8P6</accession>
<evidence type="ECO:0000256" key="2">
    <source>
        <dbReference type="ARBA" id="ARBA00009745"/>
    </source>
</evidence>
<evidence type="ECO:0000256" key="5">
    <source>
        <dbReference type="SAM" id="MobiDB-lite"/>
    </source>
</evidence>
<keyword evidence="3" id="KW-0963">Cytoplasm</keyword>
<dbReference type="PANTHER" id="PTHR10257:SF60">
    <property type="entry name" value="SERINE_THREONINE PROTEIN PHOSPHATASE 2A 55 KDA REGULATORY SUBUNIT B' DELTA ISOFORM"/>
    <property type="match status" value="1"/>
</dbReference>
<name>A0A8J5R8P6_ZIZPA</name>
<evidence type="ECO:0000313" key="6">
    <source>
        <dbReference type="EMBL" id="KAG8046378.1"/>
    </source>
</evidence>
<comment type="function">
    <text evidence="4">The B regulatory subunit might modulate substrate selectivity and catalytic activity, and also might direct the localization of the catalytic enzyme to a particular subcellular compartment.</text>
</comment>
<dbReference type="Pfam" id="PF01603">
    <property type="entry name" value="B56"/>
    <property type="match status" value="1"/>
</dbReference>
<dbReference type="GO" id="GO:0007165">
    <property type="term" value="P:signal transduction"/>
    <property type="evidence" value="ECO:0007669"/>
    <property type="project" value="InterPro"/>
</dbReference>
<dbReference type="EMBL" id="JAAALK010000290">
    <property type="protein sequence ID" value="KAG8046378.1"/>
    <property type="molecule type" value="Genomic_DNA"/>
</dbReference>
<gene>
    <name evidence="6" type="ORF">GUJ93_ZPchr0008g14162</name>
</gene>
<reference evidence="6" key="1">
    <citation type="journal article" date="2021" name="bioRxiv">
        <title>Whole Genome Assembly and Annotation of Northern Wild Rice, Zizania palustris L., Supports a Whole Genome Duplication in the Zizania Genus.</title>
        <authorList>
            <person name="Haas M."/>
            <person name="Kono T."/>
            <person name="Macchietto M."/>
            <person name="Millas R."/>
            <person name="McGilp L."/>
            <person name="Shao M."/>
            <person name="Duquette J."/>
            <person name="Hirsch C.N."/>
            <person name="Kimball J."/>
        </authorList>
    </citation>
    <scope>NUCLEOTIDE SEQUENCE</scope>
    <source>
        <tissue evidence="6">Fresh leaf tissue</tissue>
    </source>
</reference>
<dbReference type="Proteomes" id="UP000729402">
    <property type="component" value="Unassembled WGS sequence"/>
</dbReference>
<comment type="caution">
    <text evidence="6">The sequence shown here is derived from an EMBL/GenBank/DDBJ whole genome shotgun (WGS) entry which is preliminary data.</text>
</comment>
<reference evidence="6" key="2">
    <citation type="submission" date="2021-02" db="EMBL/GenBank/DDBJ databases">
        <authorList>
            <person name="Kimball J.A."/>
            <person name="Haas M.W."/>
            <person name="Macchietto M."/>
            <person name="Kono T."/>
            <person name="Duquette J."/>
            <person name="Shao M."/>
        </authorList>
    </citation>
    <scope>NUCLEOTIDE SEQUENCE</scope>
    <source>
        <tissue evidence="6">Fresh leaf tissue</tissue>
    </source>
</reference>
<protein>
    <recommendedName>
        <fullName evidence="4">Serine/threonine protein phosphatase 2A regulatory subunit</fullName>
    </recommendedName>
</protein>
<organism evidence="6 7">
    <name type="scientific">Zizania palustris</name>
    <name type="common">Northern wild rice</name>
    <dbReference type="NCBI Taxonomy" id="103762"/>
    <lineage>
        <taxon>Eukaryota</taxon>
        <taxon>Viridiplantae</taxon>
        <taxon>Streptophyta</taxon>
        <taxon>Embryophyta</taxon>
        <taxon>Tracheophyta</taxon>
        <taxon>Spermatophyta</taxon>
        <taxon>Magnoliopsida</taxon>
        <taxon>Liliopsida</taxon>
        <taxon>Poales</taxon>
        <taxon>Poaceae</taxon>
        <taxon>BOP clade</taxon>
        <taxon>Oryzoideae</taxon>
        <taxon>Oryzeae</taxon>
        <taxon>Zizaniinae</taxon>
        <taxon>Zizania</taxon>
    </lineage>
</organism>
<dbReference type="InterPro" id="IPR002554">
    <property type="entry name" value="PP2A_B56"/>
</dbReference>
<proteinExistence type="inferred from homology"/>
<comment type="similarity">
    <text evidence="2">Belongs to the phosphatase 2A regulatory subunit B56 family.</text>
</comment>
<dbReference type="GO" id="GO:0005737">
    <property type="term" value="C:cytoplasm"/>
    <property type="evidence" value="ECO:0007669"/>
    <property type="project" value="UniProtKB-SubCell"/>
</dbReference>
<sequence>MIKQILGRLPKKPGKSGEKDLPGAGSSLPGPTPDARTTTDLTMSSRIANPNNYTAAATNPGQNYTVMNAHVGAGVSNGFSAPPVYEALPSFRDVPASEKPSLFLRKISMCCVVFDFTDPTKDVKEKEIKRQTLLELVDYITSATGKFPEPVVVQEFIKMVSTNLFRTPTPAPRENKAFESFDLEEEEPVMDPAWPHLQIVFELFLRFVQSPETDAKLAKRYIDHGFIIQLLDLFDSEDPREREYLKTILHRIYGKFMVHRPFIRKAINNIFYRFIFETEKHNGIAELLEILGSIINGFALPLKEEHKLFLVRSLIPLHKPKCVSMYQQQLSYCVTQFVEKDCKLSDTVIRGLLKYWPITNSAKEVMFLGELEEVFESTQPAEFQRCMVPLFRQIARCLSSSHFQVAERALFLWNNIHIDGLIKQNSKVILPIILPALERNTKAHWNQAVQSLTLNVRKTFLDHDPALFEECLKKLEEGEAKETASRSRREATWKRLEVIASSKSEGSAAALPPDATTVHQQSSSSLLAEC</sequence>
<evidence type="ECO:0000256" key="1">
    <source>
        <dbReference type="ARBA" id="ARBA00004496"/>
    </source>
</evidence>
<dbReference type="AlphaFoldDB" id="A0A8J5R8P6"/>
<dbReference type="PANTHER" id="PTHR10257">
    <property type="entry name" value="SERINE/THREONINE PROTEIN PHOSPHATASE 2A PP2A REGULATORY SUBUNIT B"/>
    <property type="match status" value="1"/>
</dbReference>
<dbReference type="GO" id="GO:0019888">
    <property type="term" value="F:protein phosphatase regulator activity"/>
    <property type="evidence" value="ECO:0007669"/>
    <property type="project" value="InterPro"/>
</dbReference>
<feature type="region of interest" description="Disordered" evidence="5">
    <location>
        <begin position="1"/>
        <end position="38"/>
    </location>
</feature>
<dbReference type="GO" id="GO:0000159">
    <property type="term" value="C:protein phosphatase type 2A complex"/>
    <property type="evidence" value="ECO:0007669"/>
    <property type="project" value="InterPro"/>
</dbReference>
<comment type="subcellular location">
    <subcellularLocation>
        <location evidence="1">Cytoplasm</location>
    </subcellularLocation>
</comment>
<dbReference type="FunFam" id="1.25.10.10:FF:000041">
    <property type="entry name" value="Serine/threonine protein phosphatase 2A regulatory subunit"/>
    <property type="match status" value="1"/>
</dbReference>
<feature type="region of interest" description="Disordered" evidence="5">
    <location>
        <begin position="503"/>
        <end position="530"/>
    </location>
</feature>
<evidence type="ECO:0000256" key="4">
    <source>
        <dbReference type="PIRNR" id="PIRNR028043"/>
    </source>
</evidence>